<reference evidence="2" key="1">
    <citation type="submission" date="2023-04" db="EMBL/GenBank/DDBJ databases">
        <title>Chromosome-level genome of Chaenocephalus aceratus.</title>
        <authorList>
            <person name="Park H."/>
        </authorList>
    </citation>
    <scope>NUCLEOTIDE SEQUENCE</scope>
    <source>
        <strain evidence="2">DE</strain>
        <tissue evidence="2">Muscle</tissue>
    </source>
</reference>
<keyword evidence="2" id="KW-0547">Nucleotide-binding</keyword>
<dbReference type="AlphaFoldDB" id="A0AAD9B4Y0"/>
<name>A0AAD9B4Y0_DISEL</name>
<gene>
    <name evidence="2" type="ORF">KUDE01_002088</name>
</gene>
<keyword evidence="3" id="KW-1185">Reference proteome</keyword>
<protein>
    <submittedName>
        <fullName evidence="2">Methionine import ATP-binding protein MetN 1</fullName>
    </submittedName>
</protein>
<keyword evidence="2" id="KW-0067">ATP-binding</keyword>
<dbReference type="Proteomes" id="UP001228049">
    <property type="component" value="Unassembled WGS sequence"/>
</dbReference>
<evidence type="ECO:0000313" key="2">
    <source>
        <dbReference type="EMBL" id="KAK1876767.1"/>
    </source>
</evidence>
<proteinExistence type="predicted"/>
<organism evidence="2 3">
    <name type="scientific">Dissostichus eleginoides</name>
    <name type="common">Patagonian toothfish</name>
    <name type="synonym">Dissostichus amissus</name>
    <dbReference type="NCBI Taxonomy" id="100907"/>
    <lineage>
        <taxon>Eukaryota</taxon>
        <taxon>Metazoa</taxon>
        <taxon>Chordata</taxon>
        <taxon>Craniata</taxon>
        <taxon>Vertebrata</taxon>
        <taxon>Euteleostomi</taxon>
        <taxon>Actinopterygii</taxon>
        <taxon>Neopterygii</taxon>
        <taxon>Teleostei</taxon>
        <taxon>Neoteleostei</taxon>
        <taxon>Acanthomorphata</taxon>
        <taxon>Eupercaria</taxon>
        <taxon>Perciformes</taxon>
        <taxon>Notothenioidei</taxon>
        <taxon>Nototheniidae</taxon>
        <taxon>Dissostichus</taxon>
    </lineage>
</organism>
<sequence>MEGSQRPTEGERPRGGTSSSRLTKDHLYRGTSHSGHFSCLSTSASFLHGAFPPQCAPTLRGAVRRVRPTG</sequence>
<dbReference type="GO" id="GO:0005524">
    <property type="term" value="F:ATP binding"/>
    <property type="evidence" value="ECO:0007669"/>
    <property type="project" value="UniProtKB-KW"/>
</dbReference>
<accession>A0AAD9B4Y0</accession>
<evidence type="ECO:0000256" key="1">
    <source>
        <dbReference type="SAM" id="MobiDB-lite"/>
    </source>
</evidence>
<feature type="region of interest" description="Disordered" evidence="1">
    <location>
        <begin position="1"/>
        <end position="34"/>
    </location>
</feature>
<comment type="caution">
    <text evidence="2">The sequence shown here is derived from an EMBL/GenBank/DDBJ whole genome shotgun (WGS) entry which is preliminary data.</text>
</comment>
<evidence type="ECO:0000313" key="3">
    <source>
        <dbReference type="Proteomes" id="UP001228049"/>
    </source>
</evidence>
<dbReference type="EMBL" id="JASDAP010000028">
    <property type="protein sequence ID" value="KAK1876767.1"/>
    <property type="molecule type" value="Genomic_DNA"/>
</dbReference>